<name>A0AAV7KSJ4_PLEWA</name>
<dbReference type="InterPro" id="IPR016181">
    <property type="entry name" value="Acyl_CoA_acyltransferase"/>
</dbReference>
<proteinExistence type="inferred from homology"/>
<comment type="caution">
    <text evidence="5">The sequence shown here is derived from an EMBL/GenBank/DDBJ whole genome shotgun (WGS) entry which is preliminary data.</text>
</comment>
<comment type="similarity">
    <text evidence="1">Belongs to the ARTD/PARP family.</text>
</comment>
<dbReference type="EMBL" id="JANPWB010000016">
    <property type="protein sequence ID" value="KAJ1082155.1"/>
    <property type="molecule type" value="Genomic_DNA"/>
</dbReference>
<feature type="compositionally biased region" description="Acidic residues" evidence="3">
    <location>
        <begin position="109"/>
        <end position="123"/>
    </location>
</feature>
<sequence length="597" mass="68061">MFTPIGSTKCHLGRCGVSCHELLNIVVALYDVCLPDIGLEDLRANICARGAKTFILIRDEQEILEEYHQKVSADIQKDPISSSVEQPTTEEDERERPGMCSFVFSDSESSAEEDESETESESEEKERFNASLKEFLACVRKRALQRRQLQDANTTSSPLDIGIESRIVAAMTYQRSTLNSKEKVIKLSLLSTRKRYRGYGVGQYIVKLLQDPSLVGLYDAIVTHADSGAVKFFTRCGFSDDILLNSKFKEFEDDWTNTTMMCYFPPFTKDSHCSLDATDIELDMELWKMRSLVAYQAQTVFMTRIIHEIRTSRKQLASQKEQIRSLTNELERTKDEKYQLEKRFLQFKLERAHQLCQSTNFKKELLLFDDEFEFTATLPYSQYKKKESEQIDDQVDDQESIINQLNLEFIEKMQRCPGMEDNQIEVKELVQASLSIDVKRSIESHVSTLIEPTLCTRLYYCGGQDHPERLTQILGSGFTHKDLHRGAYGKGLYFSSSASTACTFSPPRQVLIADVHIGNTETVLHKDEDRTCASKGFDSILVPGRLHESSSPHTSDLMQEFIVFNNLQASPVCLLTYCIGRNKNTEGCKDVTSDIVK</sequence>
<keyword evidence="2" id="KW-0175">Coiled coil</keyword>
<reference evidence="5" key="1">
    <citation type="journal article" date="2022" name="bioRxiv">
        <title>Sequencing and chromosome-scale assembly of the giantPleurodeles waltlgenome.</title>
        <authorList>
            <person name="Brown T."/>
            <person name="Elewa A."/>
            <person name="Iarovenko S."/>
            <person name="Subramanian E."/>
            <person name="Araus A.J."/>
            <person name="Petzold A."/>
            <person name="Susuki M."/>
            <person name="Suzuki K.-i.T."/>
            <person name="Hayashi T."/>
            <person name="Toyoda A."/>
            <person name="Oliveira C."/>
            <person name="Osipova E."/>
            <person name="Leigh N.D."/>
            <person name="Simon A."/>
            <person name="Yun M.H."/>
        </authorList>
    </citation>
    <scope>NUCLEOTIDE SEQUENCE</scope>
    <source>
        <strain evidence="5">20211129_DDA</strain>
        <tissue evidence="5">Liver</tissue>
    </source>
</reference>
<dbReference type="AlphaFoldDB" id="A0AAV7KSJ4"/>
<evidence type="ECO:0000259" key="4">
    <source>
        <dbReference type="Pfam" id="PF00644"/>
    </source>
</evidence>
<evidence type="ECO:0000256" key="1">
    <source>
        <dbReference type="ARBA" id="ARBA00024347"/>
    </source>
</evidence>
<evidence type="ECO:0000313" key="5">
    <source>
        <dbReference type="EMBL" id="KAJ1082155.1"/>
    </source>
</evidence>
<evidence type="ECO:0000256" key="2">
    <source>
        <dbReference type="SAM" id="Coils"/>
    </source>
</evidence>
<dbReference type="SUPFAM" id="SSF55729">
    <property type="entry name" value="Acyl-CoA N-acyltransferases (Nat)"/>
    <property type="match status" value="1"/>
</dbReference>
<evidence type="ECO:0000256" key="3">
    <source>
        <dbReference type="SAM" id="MobiDB-lite"/>
    </source>
</evidence>
<dbReference type="Proteomes" id="UP001066276">
    <property type="component" value="Chromosome 12"/>
</dbReference>
<gene>
    <name evidence="5" type="ORF">NDU88_002325</name>
</gene>
<dbReference type="Gene3D" id="3.40.630.30">
    <property type="match status" value="1"/>
</dbReference>
<dbReference type="Gene3D" id="3.90.228.10">
    <property type="match status" value="1"/>
</dbReference>
<accession>A0AAV7KSJ4</accession>
<feature type="region of interest" description="Disordered" evidence="3">
    <location>
        <begin position="75"/>
        <end position="127"/>
    </location>
</feature>
<feature type="domain" description="PARP catalytic" evidence="4">
    <location>
        <begin position="468"/>
        <end position="576"/>
    </location>
</feature>
<feature type="coiled-coil region" evidence="2">
    <location>
        <begin position="309"/>
        <end position="343"/>
    </location>
</feature>
<dbReference type="GO" id="GO:0003950">
    <property type="term" value="F:NAD+ poly-ADP-ribosyltransferase activity"/>
    <property type="evidence" value="ECO:0007669"/>
    <property type="project" value="InterPro"/>
</dbReference>
<dbReference type="InterPro" id="IPR012317">
    <property type="entry name" value="Poly(ADP-ribose)pol_cat_dom"/>
</dbReference>
<evidence type="ECO:0000313" key="6">
    <source>
        <dbReference type="Proteomes" id="UP001066276"/>
    </source>
</evidence>
<protein>
    <recommendedName>
        <fullName evidence="4">PARP catalytic domain-containing protein</fullName>
    </recommendedName>
</protein>
<organism evidence="5 6">
    <name type="scientific">Pleurodeles waltl</name>
    <name type="common">Iberian ribbed newt</name>
    <dbReference type="NCBI Taxonomy" id="8319"/>
    <lineage>
        <taxon>Eukaryota</taxon>
        <taxon>Metazoa</taxon>
        <taxon>Chordata</taxon>
        <taxon>Craniata</taxon>
        <taxon>Vertebrata</taxon>
        <taxon>Euteleostomi</taxon>
        <taxon>Amphibia</taxon>
        <taxon>Batrachia</taxon>
        <taxon>Caudata</taxon>
        <taxon>Salamandroidea</taxon>
        <taxon>Salamandridae</taxon>
        <taxon>Pleurodelinae</taxon>
        <taxon>Pleurodeles</taxon>
    </lineage>
</organism>
<dbReference type="Pfam" id="PF00644">
    <property type="entry name" value="PARP"/>
    <property type="match status" value="1"/>
</dbReference>
<keyword evidence="6" id="KW-1185">Reference proteome</keyword>
<dbReference type="SUPFAM" id="SSF56399">
    <property type="entry name" value="ADP-ribosylation"/>
    <property type="match status" value="1"/>
</dbReference>